<dbReference type="Pfam" id="PF07568">
    <property type="entry name" value="HisKA_2"/>
    <property type="match status" value="1"/>
</dbReference>
<dbReference type="Gene3D" id="1.25.40.10">
    <property type="entry name" value="Tetratricopeptide repeat domain"/>
    <property type="match status" value="3"/>
</dbReference>
<keyword evidence="3" id="KW-0597">Phosphoprotein</keyword>
<dbReference type="InterPro" id="IPR036890">
    <property type="entry name" value="HATPase_C_sf"/>
</dbReference>
<proteinExistence type="predicted"/>
<dbReference type="InterPro" id="IPR011495">
    <property type="entry name" value="Sig_transdc_His_kin_sub2_dim/P"/>
</dbReference>
<dbReference type="OrthoDB" id="9767435at2"/>
<dbReference type="eggNOG" id="COG0457">
    <property type="taxonomic scope" value="Bacteria"/>
</dbReference>
<name>I2GFQ3_9BACT</name>
<organism evidence="11 12">
    <name type="scientific">Fibrisoma limi BUZ 3</name>
    <dbReference type="NCBI Taxonomy" id="1185876"/>
    <lineage>
        <taxon>Bacteria</taxon>
        <taxon>Pseudomonadati</taxon>
        <taxon>Bacteroidota</taxon>
        <taxon>Cytophagia</taxon>
        <taxon>Cytophagales</taxon>
        <taxon>Spirosomataceae</taxon>
        <taxon>Fibrisoma</taxon>
    </lineage>
</organism>
<dbReference type="GO" id="GO:0004673">
    <property type="term" value="F:protein histidine kinase activity"/>
    <property type="evidence" value="ECO:0007669"/>
    <property type="project" value="UniProtKB-EC"/>
</dbReference>
<evidence type="ECO:0000313" key="11">
    <source>
        <dbReference type="EMBL" id="CCH52728.1"/>
    </source>
</evidence>
<dbReference type="Pfam" id="PF02518">
    <property type="entry name" value="HATPase_c"/>
    <property type="match status" value="1"/>
</dbReference>
<keyword evidence="9" id="KW-1133">Transmembrane helix</keyword>
<protein>
    <recommendedName>
        <fullName evidence="2">histidine kinase</fullName>
        <ecNumber evidence="2">2.7.13.3</ecNumber>
    </recommendedName>
</protein>
<dbReference type="SUPFAM" id="SSF48452">
    <property type="entry name" value="TPR-like"/>
    <property type="match status" value="2"/>
</dbReference>
<keyword evidence="9" id="KW-0472">Membrane</keyword>
<keyword evidence="12" id="KW-1185">Reference proteome</keyword>
<dbReference type="EC" id="2.7.13.3" evidence="2"/>
<dbReference type="SUPFAM" id="SSF55874">
    <property type="entry name" value="ATPase domain of HSP90 chaperone/DNA topoisomerase II/histidine kinase"/>
    <property type="match status" value="1"/>
</dbReference>
<evidence type="ECO:0000256" key="8">
    <source>
        <dbReference type="SAM" id="Coils"/>
    </source>
</evidence>
<evidence type="ECO:0000256" key="3">
    <source>
        <dbReference type="ARBA" id="ARBA00022553"/>
    </source>
</evidence>
<dbReference type="PANTHER" id="PTHR41523:SF8">
    <property type="entry name" value="ETHYLENE RESPONSE SENSOR PROTEIN"/>
    <property type="match status" value="1"/>
</dbReference>
<dbReference type="GO" id="GO:0005524">
    <property type="term" value="F:ATP binding"/>
    <property type="evidence" value="ECO:0007669"/>
    <property type="project" value="UniProtKB-KW"/>
</dbReference>
<keyword evidence="4" id="KW-0808">Transferase</keyword>
<keyword evidence="8" id="KW-0175">Coiled coil</keyword>
<dbReference type="RefSeq" id="WP_009281312.1">
    <property type="nucleotide sequence ID" value="NZ_CAIT01000006.1"/>
</dbReference>
<dbReference type="SMART" id="SM00387">
    <property type="entry name" value="HATPase_c"/>
    <property type="match status" value="1"/>
</dbReference>
<gene>
    <name evidence="11" type="ORF">BN8_01749</name>
</gene>
<dbReference type="PANTHER" id="PTHR41523">
    <property type="entry name" value="TWO-COMPONENT SYSTEM SENSOR PROTEIN"/>
    <property type="match status" value="1"/>
</dbReference>
<evidence type="ECO:0000256" key="9">
    <source>
        <dbReference type="SAM" id="Phobius"/>
    </source>
</evidence>
<feature type="transmembrane region" description="Helical" evidence="9">
    <location>
        <begin position="564"/>
        <end position="584"/>
    </location>
</feature>
<feature type="coiled-coil region" evidence="8">
    <location>
        <begin position="522"/>
        <end position="556"/>
    </location>
</feature>
<dbReference type="Proteomes" id="UP000009309">
    <property type="component" value="Unassembled WGS sequence"/>
</dbReference>
<feature type="domain" description="Histidine kinase/HSP90-like ATPase" evidence="10">
    <location>
        <begin position="722"/>
        <end position="820"/>
    </location>
</feature>
<keyword evidence="6 11" id="KW-0418">Kinase</keyword>
<keyword evidence="5" id="KW-0547">Nucleotide-binding</keyword>
<dbReference type="InterPro" id="IPR003594">
    <property type="entry name" value="HATPase_dom"/>
</dbReference>
<evidence type="ECO:0000256" key="4">
    <source>
        <dbReference type="ARBA" id="ARBA00022679"/>
    </source>
</evidence>
<comment type="caution">
    <text evidence="11">The sequence shown here is derived from an EMBL/GenBank/DDBJ whole genome shotgun (WGS) entry which is preliminary data.</text>
</comment>
<evidence type="ECO:0000256" key="6">
    <source>
        <dbReference type="ARBA" id="ARBA00022777"/>
    </source>
</evidence>
<dbReference type="Gene3D" id="3.30.565.10">
    <property type="entry name" value="Histidine kinase-like ATPase, C-terminal domain"/>
    <property type="match status" value="1"/>
</dbReference>
<evidence type="ECO:0000259" key="10">
    <source>
        <dbReference type="SMART" id="SM00387"/>
    </source>
</evidence>
<accession>I2GFQ3</accession>
<dbReference type="InterPro" id="IPR011990">
    <property type="entry name" value="TPR-like_helical_dom_sf"/>
</dbReference>
<evidence type="ECO:0000256" key="7">
    <source>
        <dbReference type="ARBA" id="ARBA00022840"/>
    </source>
</evidence>
<dbReference type="EMBL" id="CAIT01000006">
    <property type="protein sequence ID" value="CCH52728.1"/>
    <property type="molecule type" value="Genomic_DNA"/>
</dbReference>
<reference evidence="11 12" key="1">
    <citation type="journal article" date="2012" name="J. Bacteriol.">
        <title>Genome Sequence of the Filamentous Bacterium Fibrisoma limi BUZ 3T.</title>
        <authorList>
            <person name="Filippini M."/>
            <person name="Qi W."/>
            <person name="Jaenicke S."/>
            <person name="Goesmann A."/>
            <person name="Smits T.H."/>
            <person name="Bagheri H.C."/>
        </authorList>
    </citation>
    <scope>NUCLEOTIDE SEQUENCE [LARGE SCALE GENOMIC DNA]</scope>
    <source>
        <strain evidence="12">BUZ 3T</strain>
    </source>
</reference>
<evidence type="ECO:0000256" key="1">
    <source>
        <dbReference type="ARBA" id="ARBA00000085"/>
    </source>
</evidence>
<sequence length="837" mass="96197">MECKYLLTPLGKIILGLVVIYAIHGYVANAQPDSAVYSDVARQRLLIRITAQYIHTVSQGQIDMDSAIRIPCRVYQLSPLLAYNEGYNDGDGKNSAVTRLLDAGKIMEAQALLSKQRQEARFWLLLDFGRYFVFKQGAEKADLDQASNYINEALLLSKKAPIKWQVESMALRAHCLHQTGLSAEGQKVFDELITLCDRSGNLLASARLLLRAGELLPYGDPERLKKFEKALSIFRKVNAKDKEIETLSLINIEYFVAKKYDVAEKYLRTIVKLQAQINFRHQQYPNDALSWLAYRKGALTDALSYSNKSLASVSSKADSTFISYFYTRRGLVYERLHKLDEALTWYDKGLENRTLETRLFWYRAVIGKVLMLNKMGRAKEALPLLKEAKRKYPPNSYFDKMHFAFLLGTTYANLKKSSLAESNYQVFLTMAENFPVEYIHDEFPAAYFQISTFYRTIGKTRQARNYLERGKDYTSAFDIVAKDNYYYNLFKIDSMEGRHLDAIRHLKHSYEFTDSVFSYDQRKRAEELLVKYEAEKKDKNIQLLNSQNQLERLRTEQAHRTRNIVLAGLVLLLIIIALLFNRYLIKQKTNSKLVANQRELDQKNSFLETLTTEQDKLLKEKEWLLKEVHHRVKNNLQMVTSLLYSQSVYLQDETAKLAVKDSLRRMQAMALIHQKLYQDENTSSIAMPEYINELISYLQESFDEGGQITFKQTIEVLSLDVAQAIPLGLIITESIVNTIKHAFLSGQKGIVSLELREDGPNFLVLKIADNGIGLPEGLDTKEYNSLGLELMQGLARQLNGFFTIESDNGVLVTVRFIPLSRHYSETSLPEKFPNQQL</sequence>
<dbReference type="STRING" id="1185876.BN8_01749"/>
<evidence type="ECO:0000256" key="5">
    <source>
        <dbReference type="ARBA" id="ARBA00022741"/>
    </source>
</evidence>
<dbReference type="Gene3D" id="3.30.450.20">
    <property type="entry name" value="PAS domain"/>
    <property type="match status" value="1"/>
</dbReference>
<keyword evidence="7" id="KW-0067">ATP-binding</keyword>
<evidence type="ECO:0000256" key="2">
    <source>
        <dbReference type="ARBA" id="ARBA00012438"/>
    </source>
</evidence>
<evidence type="ECO:0000313" key="12">
    <source>
        <dbReference type="Proteomes" id="UP000009309"/>
    </source>
</evidence>
<comment type="catalytic activity">
    <reaction evidence="1">
        <text>ATP + protein L-histidine = ADP + protein N-phospho-L-histidine.</text>
        <dbReference type="EC" id="2.7.13.3"/>
    </reaction>
</comment>
<dbReference type="eggNOG" id="COG3920">
    <property type="taxonomic scope" value="Bacteria"/>
</dbReference>
<keyword evidence="9" id="KW-0812">Transmembrane</keyword>
<dbReference type="AlphaFoldDB" id="I2GFQ3"/>